<evidence type="ECO:0000313" key="2">
    <source>
        <dbReference type="EMBL" id="KOO49734.1"/>
    </source>
</evidence>
<keyword evidence="3" id="KW-1185">Reference proteome</keyword>
<proteinExistence type="predicted"/>
<dbReference type="Gene3D" id="3.40.50.10490">
    <property type="entry name" value="Glucose-6-phosphate isomerase like protein, domain 1"/>
    <property type="match status" value="1"/>
</dbReference>
<dbReference type="GeneID" id="301137507"/>
<dbReference type="Proteomes" id="UP000036867">
    <property type="component" value="Unassembled WGS sequence"/>
</dbReference>
<accession>A0A0M0LFA5</accession>
<dbReference type="PATRIC" id="fig|263475.3.peg.4384"/>
<dbReference type="AlphaFoldDB" id="A0A0M0LFA5"/>
<evidence type="ECO:0000313" key="3">
    <source>
        <dbReference type="Proteomes" id="UP000036867"/>
    </source>
</evidence>
<gene>
    <name evidence="2" type="ORF">AMD00_15530</name>
</gene>
<dbReference type="RefSeq" id="WP_053417906.1">
    <property type="nucleotide sequence ID" value="NZ_JBCMNK010000001.1"/>
</dbReference>
<dbReference type="EMBL" id="LILB01000005">
    <property type="protein sequence ID" value="KOO49734.1"/>
    <property type="molecule type" value="Genomic_DNA"/>
</dbReference>
<comment type="caution">
    <text evidence="2">The sequence shown here is derived from an EMBL/GenBank/DDBJ whole genome shotgun (WGS) entry which is preliminary data.</text>
</comment>
<dbReference type="Pfam" id="PF10740">
    <property type="entry name" value="DUF2529"/>
    <property type="match status" value="1"/>
</dbReference>
<dbReference type="STRING" id="263475.AMD00_15530"/>
<protein>
    <recommendedName>
        <fullName evidence="1">DUF2529 domain-containing protein</fullName>
    </recommendedName>
</protein>
<evidence type="ECO:0000259" key="1">
    <source>
        <dbReference type="Pfam" id="PF10740"/>
    </source>
</evidence>
<dbReference type="OrthoDB" id="2737584at2"/>
<dbReference type="InterPro" id="IPR019676">
    <property type="entry name" value="DUF2529"/>
</dbReference>
<name>A0A0M0LFA5_9BACL</name>
<feature type="domain" description="DUF2529" evidence="1">
    <location>
        <begin position="1"/>
        <end position="169"/>
    </location>
</feature>
<reference evidence="3" key="1">
    <citation type="submission" date="2015-08" db="EMBL/GenBank/DDBJ databases">
        <title>Fjat-10028 dsm 16317.</title>
        <authorList>
            <person name="Liu B."/>
            <person name="Wang J."/>
            <person name="Zhu Y."/>
            <person name="Liu G."/>
            <person name="Chen Q."/>
            <person name="Chen Z."/>
            <person name="Lan J."/>
            <person name="Che J."/>
            <person name="Ge C."/>
            <person name="Shi H."/>
            <person name="Pan Z."/>
            <person name="Liu X."/>
        </authorList>
    </citation>
    <scope>NUCLEOTIDE SEQUENCE [LARGE SCALE GENOMIC DNA]</scope>
    <source>
        <strain evidence="3">DSM 16317</strain>
    </source>
</reference>
<organism evidence="2 3">
    <name type="scientific">Viridibacillus arvi</name>
    <dbReference type="NCBI Taxonomy" id="263475"/>
    <lineage>
        <taxon>Bacteria</taxon>
        <taxon>Bacillati</taxon>
        <taxon>Bacillota</taxon>
        <taxon>Bacilli</taxon>
        <taxon>Bacillales</taxon>
        <taxon>Caryophanaceae</taxon>
        <taxon>Viridibacillus</taxon>
    </lineage>
</organism>
<sequence length="172" mass="19082">MLKMLSTQLGGLLQRISTSQEEAIEETARLLAQAGIAEGTVYFACFDEMQAIENNALHSAEPFTKLKPWSKDTKLVSTDRVCIFTRHANDPQALELAHSLYDLFIPFAVVASEKAEDIGEMADLAYTYVSLGIKKGLLPNDAGERIVLPYSFAAMFVYEAVKMSYDEMLSND</sequence>